<feature type="binding site" evidence="8">
    <location>
        <position position="10"/>
    </location>
    <ligand>
        <name>Mg(2+)</name>
        <dbReference type="ChEBI" id="CHEBI:18420"/>
    </ligand>
</feature>
<keyword evidence="6 8" id="KW-0443">Lipid metabolism</keyword>
<comment type="function">
    <text evidence="8">Transfers the 4'-phosphopantetheine moiety from coenzyme A to a Ser of acyl-carrier-protein.</text>
</comment>
<keyword evidence="4 8" id="KW-0276">Fatty acid metabolism</keyword>
<dbReference type="NCBIfam" id="TIGR00556">
    <property type="entry name" value="pantethn_trn"/>
    <property type="match status" value="1"/>
</dbReference>
<evidence type="ECO:0000256" key="2">
    <source>
        <dbReference type="ARBA" id="ARBA00022679"/>
    </source>
</evidence>
<keyword evidence="5 8" id="KW-0460">Magnesium</keyword>
<protein>
    <recommendedName>
        <fullName evidence="8">Holo-[acyl-carrier-protein] synthase</fullName>
        <shortName evidence="8">Holo-ACP synthase</shortName>
        <ecNumber evidence="8">2.7.8.7</ecNumber>
    </recommendedName>
    <alternativeName>
        <fullName evidence="8">4'-phosphopantetheinyl transferase AcpS</fullName>
    </alternativeName>
</protein>
<dbReference type="EC" id="2.7.8.7" evidence="8"/>
<comment type="caution">
    <text evidence="10">The sequence shown here is derived from an EMBL/GenBank/DDBJ whole genome shotgun (WGS) entry which is preliminary data.</text>
</comment>
<dbReference type="GO" id="GO:0008897">
    <property type="term" value="F:holo-[acyl-carrier-protein] synthase activity"/>
    <property type="evidence" value="ECO:0007669"/>
    <property type="project" value="UniProtKB-UniRule"/>
</dbReference>
<dbReference type="Pfam" id="PF01648">
    <property type="entry name" value="ACPS"/>
    <property type="match status" value="1"/>
</dbReference>
<comment type="similarity">
    <text evidence="8">Belongs to the P-Pant transferase superfamily. AcpS family.</text>
</comment>
<sequence length="117" mass="13283">MRRIMRTGIDIINISRMTGAVAKRILGKEEREIFDGLGNERRRMEFAAGRFAAKEAFVKASGRKDIEFSKIQFLVDEEGRPIPSEELKRLLSDVDLTVSISHEREYAVAVVILFGRG</sequence>
<keyword evidence="8" id="KW-0963">Cytoplasm</keyword>
<dbReference type="GO" id="GO:0006633">
    <property type="term" value="P:fatty acid biosynthetic process"/>
    <property type="evidence" value="ECO:0007669"/>
    <property type="project" value="UniProtKB-UniRule"/>
</dbReference>
<proteinExistence type="inferred from homology"/>
<evidence type="ECO:0000256" key="1">
    <source>
        <dbReference type="ARBA" id="ARBA00022516"/>
    </source>
</evidence>
<evidence type="ECO:0000256" key="5">
    <source>
        <dbReference type="ARBA" id="ARBA00022842"/>
    </source>
</evidence>
<evidence type="ECO:0000256" key="8">
    <source>
        <dbReference type="HAMAP-Rule" id="MF_00101"/>
    </source>
</evidence>
<dbReference type="AlphaFoldDB" id="A0A3D3TLY5"/>
<dbReference type="SUPFAM" id="SSF56214">
    <property type="entry name" value="4'-phosphopantetheinyl transferase"/>
    <property type="match status" value="1"/>
</dbReference>
<dbReference type="GO" id="GO:0005737">
    <property type="term" value="C:cytoplasm"/>
    <property type="evidence" value="ECO:0007669"/>
    <property type="project" value="UniProtKB-SubCell"/>
</dbReference>
<gene>
    <name evidence="8 10" type="primary">acpS</name>
    <name evidence="10" type="ORF">DIT26_03485</name>
</gene>
<dbReference type="InterPro" id="IPR037143">
    <property type="entry name" value="4-PPantetheinyl_Trfase_dom_sf"/>
</dbReference>
<evidence type="ECO:0000313" key="11">
    <source>
        <dbReference type="Proteomes" id="UP000264215"/>
    </source>
</evidence>
<name>A0A3D3TLY5_9BACT</name>
<evidence type="ECO:0000256" key="3">
    <source>
        <dbReference type="ARBA" id="ARBA00022723"/>
    </source>
</evidence>
<comment type="catalytic activity">
    <reaction evidence="8">
        <text>apo-[ACP] + CoA = holo-[ACP] + adenosine 3',5'-bisphosphate + H(+)</text>
        <dbReference type="Rhea" id="RHEA:12068"/>
        <dbReference type="Rhea" id="RHEA-COMP:9685"/>
        <dbReference type="Rhea" id="RHEA-COMP:9690"/>
        <dbReference type="ChEBI" id="CHEBI:15378"/>
        <dbReference type="ChEBI" id="CHEBI:29999"/>
        <dbReference type="ChEBI" id="CHEBI:57287"/>
        <dbReference type="ChEBI" id="CHEBI:58343"/>
        <dbReference type="ChEBI" id="CHEBI:64479"/>
        <dbReference type="EC" id="2.7.8.7"/>
    </reaction>
</comment>
<comment type="cofactor">
    <cofactor evidence="8">
        <name>Mg(2+)</name>
        <dbReference type="ChEBI" id="CHEBI:18420"/>
    </cofactor>
</comment>
<comment type="subcellular location">
    <subcellularLocation>
        <location evidence="8">Cytoplasm</location>
    </subcellularLocation>
</comment>
<evidence type="ECO:0000259" key="9">
    <source>
        <dbReference type="Pfam" id="PF01648"/>
    </source>
</evidence>
<keyword evidence="3 8" id="KW-0479">Metal-binding</keyword>
<evidence type="ECO:0000313" key="10">
    <source>
        <dbReference type="EMBL" id="HCO69637.1"/>
    </source>
</evidence>
<feature type="binding site" evidence="8">
    <location>
        <position position="55"/>
    </location>
    <ligand>
        <name>Mg(2+)</name>
        <dbReference type="ChEBI" id="CHEBI:18420"/>
    </ligand>
</feature>
<feature type="domain" description="4'-phosphopantetheinyl transferase" evidence="9">
    <location>
        <begin position="8"/>
        <end position="111"/>
    </location>
</feature>
<organism evidence="10 11">
    <name type="scientific">Mesotoga infera</name>
    <dbReference type="NCBI Taxonomy" id="1236046"/>
    <lineage>
        <taxon>Bacteria</taxon>
        <taxon>Thermotogati</taxon>
        <taxon>Thermotogota</taxon>
        <taxon>Thermotogae</taxon>
        <taxon>Kosmotogales</taxon>
        <taxon>Kosmotogaceae</taxon>
        <taxon>Mesotoga</taxon>
    </lineage>
</organism>
<dbReference type="EMBL" id="DQBS01000086">
    <property type="protein sequence ID" value="HCO69637.1"/>
    <property type="molecule type" value="Genomic_DNA"/>
</dbReference>
<keyword evidence="1 8" id="KW-0444">Lipid biosynthesis</keyword>
<evidence type="ECO:0000256" key="7">
    <source>
        <dbReference type="ARBA" id="ARBA00023160"/>
    </source>
</evidence>
<accession>A0A3D3TLY5</accession>
<evidence type="ECO:0000256" key="6">
    <source>
        <dbReference type="ARBA" id="ARBA00023098"/>
    </source>
</evidence>
<evidence type="ECO:0000256" key="4">
    <source>
        <dbReference type="ARBA" id="ARBA00022832"/>
    </source>
</evidence>
<dbReference type="HAMAP" id="MF_00101">
    <property type="entry name" value="AcpS"/>
    <property type="match status" value="1"/>
</dbReference>
<dbReference type="InterPro" id="IPR002582">
    <property type="entry name" value="ACPS"/>
</dbReference>
<dbReference type="InterPro" id="IPR008278">
    <property type="entry name" value="4-PPantetheinyl_Trfase_dom"/>
</dbReference>
<keyword evidence="7 8" id="KW-0275">Fatty acid biosynthesis</keyword>
<dbReference type="NCBIfam" id="TIGR00516">
    <property type="entry name" value="acpS"/>
    <property type="match status" value="1"/>
</dbReference>
<reference evidence="10 11" key="1">
    <citation type="journal article" date="2018" name="Nat. Biotechnol.">
        <title>A standardized bacterial taxonomy based on genome phylogeny substantially revises the tree of life.</title>
        <authorList>
            <person name="Parks D.H."/>
            <person name="Chuvochina M."/>
            <person name="Waite D.W."/>
            <person name="Rinke C."/>
            <person name="Skarshewski A."/>
            <person name="Chaumeil P.A."/>
            <person name="Hugenholtz P."/>
        </authorList>
    </citation>
    <scope>NUCLEOTIDE SEQUENCE [LARGE SCALE GENOMIC DNA]</scope>
    <source>
        <strain evidence="10">UBA9905</strain>
    </source>
</reference>
<dbReference type="GO" id="GO:0000287">
    <property type="term" value="F:magnesium ion binding"/>
    <property type="evidence" value="ECO:0007669"/>
    <property type="project" value="UniProtKB-UniRule"/>
</dbReference>
<keyword evidence="2 8" id="KW-0808">Transferase</keyword>
<dbReference type="InterPro" id="IPR004568">
    <property type="entry name" value="Ppantetheine-prot_Trfase_dom"/>
</dbReference>
<dbReference type="Gene3D" id="3.90.470.20">
    <property type="entry name" value="4'-phosphopantetheinyl transferase domain"/>
    <property type="match status" value="1"/>
</dbReference>
<dbReference type="Proteomes" id="UP000264215">
    <property type="component" value="Unassembled WGS sequence"/>
</dbReference>